<dbReference type="InterPro" id="IPR029058">
    <property type="entry name" value="AB_hydrolase_fold"/>
</dbReference>
<dbReference type="AlphaFoldDB" id="A0A5D3B3L9"/>
<dbReference type="Gene3D" id="3.40.50.1820">
    <property type="entry name" value="alpha/beta hydrolase"/>
    <property type="match status" value="1"/>
</dbReference>
<dbReference type="GO" id="GO:0004185">
    <property type="term" value="F:serine-type carboxypeptidase activity"/>
    <property type="evidence" value="ECO:0007669"/>
    <property type="project" value="UniProtKB-EC"/>
</dbReference>
<keyword evidence="13" id="KW-0325">Glycoprotein</keyword>
<feature type="region of interest" description="Disordered" evidence="19">
    <location>
        <begin position="593"/>
        <end position="682"/>
    </location>
</feature>
<dbReference type="InterPro" id="IPR001563">
    <property type="entry name" value="Peptidase_S10"/>
</dbReference>
<evidence type="ECO:0000256" key="4">
    <source>
        <dbReference type="ARBA" id="ARBA00022645"/>
    </source>
</evidence>
<feature type="region of interest" description="Disordered" evidence="19">
    <location>
        <begin position="1"/>
        <end position="64"/>
    </location>
</feature>
<evidence type="ECO:0000256" key="7">
    <source>
        <dbReference type="ARBA" id="ARBA00022703"/>
    </source>
</evidence>
<dbReference type="PANTHER" id="PTHR11802">
    <property type="entry name" value="SERINE PROTEASE FAMILY S10 SERINE CARBOXYPEPTIDASE"/>
    <property type="match status" value="1"/>
</dbReference>
<name>A0A5D3B3L9_9TREE</name>
<keyword evidence="22" id="KW-1185">Reference proteome</keyword>
<feature type="compositionally biased region" description="Basic and acidic residues" evidence="19">
    <location>
        <begin position="1"/>
        <end position="12"/>
    </location>
</feature>
<keyword evidence="9" id="KW-0378">Hydrolase</keyword>
<dbReference type="EC" id="3.4.16.6" evidence="15"/>
<reference evidence="21 22" key="1">
    <citation type="submission" date="2017-05" db="EMBL/GenBank/DDBJ databases">
        <title>The Genome Sequence of Tsuchiyaea wingfieldii DSM 27421.</title>
        <authorList>
            <person name="Cuomo C."/>
            <person name="Passer A."/>
            <person name="Billmyre B."/>
            <person name="Heitman J."/>
        </authorList>
    </citation>
    <scope>NUCLEOTIDE SEQUENCE [LARGE SCALE GENOMIC DNA]</scope>
    <source>
        <strain evidence="21 22">DSM 27421</strain>
    </source>
</reference>
<feature type="compositionally biased region" description="Basic and acidic residues" evidence="19">
    <location>
        <begin position="46"/>
        <end position="55"/>
    </location>
</feature>
<keyword evidence="11" id="KW-0333">Golgi apparatus</keyword>
<evidence type="ECO:0000256" key="6">
    <source>
        <dbReference type="ARBA" id="ARBA00022692"/>
    </source>
</evidence>
<comment type="similarity">
    <text evidence="3">Belongs to the peptidase S10 family.</text>
</comment>
<dbReference type="PANTHER" id="PTHR11802:SF190">
    <property type="entry name" value="PHEROMONE-PROCESSING CARBOXYPEPTIDASE KEX1"/>
    <property type="match status" value="1"/>
</dbReference>
<comment type="subcellular location">
    <subcellularLocation>
        <location evidence="2">Golgi apparatus</location>
        <location evidence="2">trans-Golgi network membrane</location>
        <topology evidence="2">Single-pass type I membrane protein</topology>
    </subcellularLocation>
</comment>
<dbReference type="Proteomes" id="UP000322245">
    <property type="component" value="Unassembled WGS sequence"/>
</dbReference>
<comment type="catalytic activity">
    <reaction evidence="1">
        <text>Preferential release of a C-terminal arginine or lysine residue.</text>
        <dbReference type="EC" id="3.4.16.6"/>
    </reaction>
</comment>
<evidence type="ECO:0000256" key="19">
    <source>
        <dbReference type="SAM" id="MobiDB-lite"/>
    </source>
</evidence>
<dbReference type="PRINTS" id="PR00724">
    <property type="entry name" value="CRBOXYPTASEC"/>
</dbReference>
<dbReference type="GO" id="GO:0006915">
    <property type="term" value="P:apoptotic process"/>
    <property type="evidence" value="ECO:0007669"/>
    <property type="project" value="UniProtKB-KW"/>
</dbReference>
<evidence type="ECO:0000256" key="3">
    <source>
        <dbReference type="ARBA" id="ARBA00009431"/>
    </source>
</evidence>
<evidence type="ECO:0000313" key="21">
    <source>
        <dbReference type="EMBL" id="TYJ56846.1"/>
    </source>
</evidence>
<feature type="compositionally biased region" description="Basic residues" evidence="19">
    <location>
        <begin position="593"/>
        <end position="602"/>
    </location>
</feature>
<keyword evidence="5" id="KW-0645">Protease</keyword>
<dbReference type="FunFam" id="3.40.50.1820:FF:000121">
    <property type="entry name" value="Carboxypeptidase D"/>
    <property type="match status" value="1"/>
</dbReference>
<dbReference type="SUPFAM" id="SSF53474">
    <property type="entry name" value="alpha/beta-Hydrolases"/>
    <property type="match status" value="1"/>
</dbReference>
<keyword evidence="12 20" id="KW-0472">Membrane</keyword>
<comment type="function">
    <text evidence="14">Protease with a carboxypeptidase B-like function involved in the C-terminal processing of the lysine and arginine residues from protein precursors. Promotes cell fusion and is involved in the programmed cell death.</text>
</comment>
<keyword evidence="8" id="KW-0732">Signal</keyword>
<evidence type="ECO:0000256" key="2">
    <source>
        <dbReference type="ARBA" id="ARBA00004393"/>
    </source>
</evidence>
<evidence type="ECO:0000256" key="9">
    <source>
        <dbReference type="ARBA" id="ARBA00022801"/>
    </source>
</evidence>
<feature type="compositionally biased region" description="Basic and acidic residues" evidence="19">
    <location>
        <begin position="603"/>
        <end position="615"/>
    </location>
</feature>
<protein>
    <recommendedName>
        <fullName evidence="17">Pheromone-processing carboxypeptidase KEX1</fullName>
        <ecNumber evidence="15">3.4.16.6</ecNumber>
    </recommendedName>
    <alternativeName>
        <fullName evidence="18">Carboxypeptidase D</fullName>
    </alternativeName>
    <alternativeName>
        <fullName evidence="16">Pheromone-processing carboxypeptidase kex1</fullName>
    </alternativeName>
</protein>
<evidence type="ECO:0000256" key="15">
    <source>
        <dbReference type="ARBA" id="ARBA00038895"/>
    </source>
</evidence>
<evidence type="ECO:0000256" key="10">
    <source>
        <dbReference type="ARBA" id="ARBA00022989"/>
    </source>
</evidence>
<evidence type="ECO:0000256" key="11">
    <source>
        <dbReference type="ARBA" id="ARBA00023034"/>
    </source>
</evidence>
<dbReference type="GO" id="GO:0005802">
    <property type="term" value="C:trans-Golgi network"/>
    <property type="evidence" value="ECO:0007669"/>
    <property type="project" value="TreeGrafter"/>
</dbReference>
<keyword evidence="7" id="KW-0053">Apoptosis</keyword>
<evidence type="ECO:0000256" key="16">
    <source>
        <dbReference type="ARBA" id="ARBA00040403"/>
    </source>
</evidence>
<gene>
    <name evidence="21" type="ORF">B9479_002456</name>
</gene>
<dbReference type="Pfam" id="PF00450">
    <property type="entry name" value="Peptidase_S10"/>
    <property type="match status" value="1"/>
</dbReference>
<evidence type="ECO:0000256" key="13">
    <source>
        <dbReference type="ARBA" id="ARBA00023180"/>
    </source>
</evidence>
<proteinExistence type="inferred from homology"/>
<evidence type="ECO:0000256" key="12">
    <source>
        <dbReference type="ARBA" id="ARBA00023136"/>
    </source>
</evidence>
<sequence>MSHQDSRARVRAEPSTSTSTSPPPLVLVRDSHSPPTNSPPQRRHGNGSEERDVKSQRAAGTGADLPTAAELFVPSLPGIPNLATHPTHPLQVYAGMLPSYPGEGNGGGEGDVGKDAKLFFLMSKARRSAGPQRLIFWFNGGPGCSSFDGSLMEVGPFRTVPASETASGKVEVKLVEGGWEEFATVVFVDQPPGTGFSYVPTNGHLHDFDELSAHLIQFLQNFYTVFPELSGIDTYLAGESFAGQYIPFFADALLKTPLLPHFPLKGIAIGNGWIDPIEQYPGYADFAYEKGLIKEGSAEADVLEAALAKCREEMEKYKDPFTTPVNINNCGEVMDAVSDPFTQTLNGKKVCMNVYDVRLVDDWPACGMNWPPDLSDVYDFLRQDDVISALHATAKETAWVECDTKVSHELHLKNSHASSALLPGILEAGVPVMLFAGAEDLICNYKGIERIVGSLEWHGEKGFGNATSQEWYLNDTLVGSWQSSRNLTYTKVDASSHMVGFDVPQVTNDMIMRFMGVDISLLPGGIAQWESRVGSDERVGLHLGEGKEDGGMALIKGGKTDWEAWYNAASAFIVLGVLVGIVGLYFYFRKKPPHRRAGRKGSYRRERQWDRGREAEEGDAAERVPLGSERVEMEDIERAEGYEFEEREGSTRWKGKGKGKGKEREEGEVMFSLGEDEEDEHK</sequence>
<keyword evidence="6 20" id="KW-0812">Transmembrane</keyword>
<feature type="compositionally biased region" description="Basic and acidic residues" evidence="19">
    <location>
        <begin position="629"/>
        <end position="641"/>
    </location>
</feature>
<evidence type="ECO:0000256" key="1">
    <source>
        <dbReference type="ARBA" id="ARBA00001003"/>
    </source>
</evidence>
<evidence type="ECO:0000256" key="14">
    <source>
        <dbReference type="ARBA" id="ARBA00037042"/>
    </source>
</evidence>
<organism evidence="21 22">
    <name type="scientific">Cryptococcus floricola</name>
    <dbReference type="NCBI Taxonomy" id="2591691"/>
    <lineage>
        <taxon>Eukaryota</taxon>
        <taxon>Fungi</taxon>
        <taxon>Dikarya</taxon>
        <taxon>Basidiomycota</taxon>
        <taxon>Agaricomycotina</taxon>
        <taxon>Tremellomycetes</taxon>
        <taxon>Tremellales</taxon>
        <taxon>Cryptococcaceae</taxon>
        <taxon>Cryptococcus</taxon>
    </lineage>
</organism>
<evidence type="ECO:0000256" key="20">
    <source>
        <dbReference type="SAM" id="Phobius"/>
    </source>
</evidence>
<evidence type="ECO:0000256" key="8">
    <source>
        <dbReference type="ARBA" id="ARBA00022729"/>
    </source>
</evidence>
<evidence type="ECO:0000256" key="5">
    <source>
        <dbReference type="ARBA" id="ARBA00022670"/>
    </source>
</evidence>
<dbReference type="GO" id="GO:0006508">
    <property type="term" value="P:proteolysis"/>
    <property type="evidence" value="ECO:0007669"/>
    <property type="project" value="UniProtKB-KW"/>
</dbReference>
<evidence type="ECO:0000313" key="22">
    <source>
        <dbReference type="Proteomes" id="UP000322245"/>
    </source>
</evidence>
<keyword evidence="10 20" id="KW-1133">Transmembrane helix</keyword>
<comment type="caution">
    <text evidence="21">The sequence shown here is derived from an EMBL/GenBank/DDBJ whole genome shotgun (WGS) entry which is preliminary data.</text>
</comment>
<evidence type="ECO:0000256" key="17">
    <source>
        <dbReference type="ARBA" id="ARBA00040628"/>
    </source>
</evidence>
<keyword evidence="4" id="KW-0121">Carboxypeptidase</keyword>
<evidence type="ECO:0000256" key="18">
    <source>
        <dbReference type="ARBA" id="ARBA00042717"/>
    </source>
</evidence>
<dbReference type="EMBL" id="NIDF01000019">
    <property type="protein sequence ID" value="TYJ56846.1"/>
    <property type="molecule type" value="Genomic_DNA"/>
</dbReference>
<accession>A0A5D3B3L9</accession>
<feature type="transmembrane region" description="Helical" evidence="20">
    <location>
        <begin position="564"/>
        <end position="588"/>
    </location>
</feature>